<dbReference type="EMBL" id="JAVTXN010000015">
    <property type="protein sequence ID" value="MDT9609357.1"/>
    <property type="molecule type" value="Genomic_DNA"/>
</dbReference>
<proteinExistence type="predicted"/>
<dbReference type="Proteomes" id="UP001253287">
    <property type="component" value="Unassembled WGS sequence"/>
</dbReference>
<evidence type="ECO:0000313" key="2">
    <source>
        <dbReference type="Proteomes" id="UP001253287"/>
    </source>
</evidence>
<comment type="caution">
    <text evidence="1">The sequence shown here is derived from an EMBL/GenBank/DDBJ whole genome shotgun (WGS) entry which is preliminary data.</text>
</comment>
<protein>
    <recommendedName>
        <fullName evidence="3">Bacteriocin immunity protein</fullName>
    </recommendedName>
</protein>
<evidence type="ECO:0008006" key="3">
    <source>
        <dbReference type="Google" id="ProtNLM"/>
    </source>
</evidence>
<name>A0AAW8WNL0_9LACO</name>
<dbReference type="RefSeq" id="WP_118992360.1">
    <property type="nucleotide sequence ID" value="NZ_CP083391.1"/>
</dbReference>
<evidence type="ECO:0000313" key="1">
    <source>
        <dbReference type="EMBL" id="MDT9609357.1"/>
    </source>
</evidence>
<sequence>MSTFDDIDFMIDLVNEKLTNIDSYNIALATMVGSYFARNIPDEKKKKEIVKAIQNCQKAAERPLNHQFDVYFRNQLLNLIDDKESKNKLIEILKKTSRW</sequence>
<reference evidence="1" key="1">
    <citation type="submission" date="2023-08" db="EMBL/GenBank/DDBJ databases">
        <title>Lactobacillus from the Female Urinary Tract.</title>
        <authorList>
            <person name="Stegman N."/>
            <person name="Jackson B."/>
            <person name="Steiling M."/>
            <person name="Sedano C."/>
            <person name="Wolfe A."/>
            <person name="Putonti C."/>
        </authorList>
    </citation>
    <scope>NUCLEOTIDE SEQUENCE</scope>
    <source>
        <strain evidence="1">UMB5661</strain>
    </source>
</reference>
<organism evidence="1 2">
    <name type="scientific">Lactobacillus crispatus</name>
    <dbReference type="NCBI Taxonomy" id="47770"/>
    <lineage>
        <taxon>Bacteria</taxon>
        <taxon>Bacillati</taxon>
        <taxon>Bacillota</taxon>
        <taxon>Bacilli</taxon>
        <taxon>Lactobacillales</taxon>
        <taxon>Lactobacillaceae</taxon>
        <taxon>Lactobacillus</taxon>
    </lineage>
</organism>
<accession>A0AAW8WNL0</accession>
<dbReference type="AlphaFoldDB" id="A0AAW8WNL0"/>
<gene>
    <name evidence="1" type="ORF">RON39_04335</name>
</gene>